<evidence type="ECO:0000256" key="2">
    <source>
        <dbReference type="ARBA" id="ARBA00022598"/>
    </source>
</evidence>
<dbReference type="AlphaFoldDB" id="A0A1Y2BJA9"/>
<dbReference type="GO" id="GO:0006281">
    <property type="term" value="P:DNA repair"/>
    <property type="evidence" value="ECO:0007669"/>
    <property type="project" value="InterPro"/>
</dbReference>
<dbReference type="PANTHER" id="PTHR45674">
    <property type="entry name" value="DNA LIGASE 1/3 FAMILY MEMBER"/>
    <property type="match status" value="1"/>
</dbReference>
<dbReference type="Proteomes" id="UP000193986">
    <property type="component" value="Unassembled WGS sequence"/>
</dbReference>
<dbReference type="GO" id="GO:1903461">
    <property type="term" value="P:Okazaki fragment processing involved in mitotic DNA replication"/>
    <property type="evidence" value="ECO:0007669"/>
    <property type="project" value="TreeGrafter"/>
</dbReference>
<feature type="compositionally biased region" description="Basic and acidic residues" evidence="5">
    <location>
        <begin position="827"/>
        <end position="842"/>
    </location>
</feature>
<dbReference type="PROSITE" id="PS50160">
    <property type="entry name" value="DNA_LIGASE_A3"/>
    <property type="match status" value="1"/>
</dbReference>
<evidence type="ECO:0000313" key="8">
    <source>
        <dbReference type="Proteomes" id="UP000193986"/>
    </source>
</evidence>
<dbReference type="GO" id="GO:0005524">
    <property type="term" value="F:ATP binding"/>
    <property type="evidence" value="ECO:0007669"/>
    <property type="project" value="UniProtKB-KW"/>
</dbReference>
<dbReference type="Gene3D" id="1.10.3260.10">
    <property type="entry name" value="DNA ligase, ATP-dependent, N-terminal domain"/>
    <property type="match status" value="1"/>
</dbReference>
<reference evidence="7 8" key="1">
    <citation type="submission" date="2016-07" db="EMBL/GenBank/DDBJ databases">
        <title>Pervasive Adenine N6-methylation of Active Genes in Fungi.</title>
        <authorList>
            <consortium name="DOE Joint Genome Institute"/>
            <person name="Mondo S.J."/>
            <person name="Dannebaum R.O."/>
            <person name="Kuo R.C."/>
            <person name="Labutti K."/>
            <person name="Haridas S."/>
            <person name="Kuo A."/>
            <person name="Salamov A."/>
            <person name="Ahrendt S.R."/>
            <person name="Lipzen A."/>
            <person name="Sullivan W."/>
            <person name="Andreopoulos W.B."/>
            <person name="Clum A."/>
            <person name="Lindquist E."/>
            <person name="Daum C."/>
            <person name="Ramamoorthy G.K."/>
            <person name="Gryganskyi A."/>
            <person name="Culley D."/>
            <person name="Magnuson J.K."/>
            <person name="James T.Y."/>
            <person name="O'Malley M.A."/>
            <person name="Stajich J.E."/>
            <person name="Spatafora J.W."/>
            <person name="Visel A."/>
            <person name="Grigoriev I.V."/>
        </authorList>
    </citation>
    <scope>NUCLEOTIDE SEQUENCE [LARGE SCALE GENOMIC DNA]</scope>
    <source>
        <strain evidence="7 8">68-887.2</strain>
    </source>
</reference>
<evidence type="ECO:0000313" key="7">
    <source>
        <dbReference type="EMBL" id="ORY34864.1"/>
    </source>
</evidence>
<evidence type="ECO:0000259" key="6">
    <source>
        <dbReference type="PROSITE" id="PS50160"/>
    </source>
</evidence>
<dbReference type="InterPro" id="IPR036599">
    <property type="entry name" value="DNA_ligase_N_sf"/>
</dbReference>
<keyword evidence="3" id="KW-0547">Nucleotide-binding</keyword>
<dbReference type="SUPFAM" id="SSF56091">
    <property type="entry name" value="DNA ligase/mRNA capping enzyme, catalytic domain"/>
    <property type="match status" value="1"/>
</dbReference>
<keyword evidence="8" id="KW-1185">Reference proteome</keyword>
<dbReference type="InterPro" id="IPR012308">
    <property type="entry name" value="DNA_ligase_ATP-dep_N"/>
</dbReference>
<dbReference type="InterPro" id="IPR050191">
    <property type="entry name" value="ATP-dep_DNA_ligase"/>
</dbReference>
<proteinExistence type="inferred from homology"/>
<comment type="similarity">
    <text evidence="1">Belongs to the ATP-dependent DNA ligase family.</text>
</comment>
<dbReference type="InterPro" id="IPR012310">
    <property type="entry name" value="DNA_ligase_ATP-dep_cent"/>
</dbReference>
<feature type="region of interest" description="Disordered" evidence="5">
    <location>
        <begin position="804"/>
        <end position="855"/>
    </location>
</feature>
<dbReference type="PROSITE" id="PS00333">
    <property type="entry name" value="DNA_LIGASE_A2"/>
    <property type="match status" value="1"/>
</dbReference>
<dbReference type="STRING" id="71784.A0A1Y2BJA9"/>
<dbReference type="Gene3D" id="3.30.470.30">
    <property type="entry name" value="DNA ligase/mRNA capping enzyme"/>
    <property type="match status" value="1"/>
</dbReference>
<dbReference type="PANTHER" id="PTHR45674:SF12">
    <property type="entry name" value="ATP DEPENDENT DNA LIGASE DOMAIN-CONTAINING PROTEIN"/>
    <property type="match status" value="1"/>
</dbReference>
<evidence type="ECO:0000256" key="3">
    <source>
        <dbReference type="ARBA" id="ARBA00022741"/>
    </source>
</evidence>
<evidence type="ECO:0000256" key="5">
    <source>
        <dbReference type="SAM" id="MobiDB-lite"/>
    </source>
</evidence>
<gene>
    <name evidence="7" type="ORF">BCR39DRAFT_515200</name>
</gene>
<dbReference type="GO" id="GO:0003910">
    <property type="term" value="F:DNA ligase (ATP) activity"/>
    <property type="evidence" value="ECO:0007669"/>
    <property type="project" value="InterPro"/>
</dbReference>
<name>A0A1Y2BJA9_9TREE</name>
<sequence>MYSVASLIDRLGNPPLSPTEPTKRLSPGEIFTSWLTHLSRPLLPYTGKYLFRLLFPHEGSRRRYGLKETRLAFELEAVLGVRGLRRWDSVGAARDGECGTGCLGKEVEARVRERGETSRLSVLSIAELDTMLDELSSYSPFSQLSQQPHHPLSQTRILTKLYRDSGLSPSSLSVLTQIILRDLRPLLNPIPNLRIRNPTAMLRIKSTAAPAEFTLYEAMRCWDPRMLELYRGGRGNLDWCADAAEYLARGEILNITPGPILGVNVPIPKCRKARSMNDALKVFNGTSHPADIVWAETKYDGYRMQIHVEISQDGSPRLTIFSKSKRNSTMDRLNTHAIILAALGIPIPPNLPRHRSLPSRLTEAPACRRRVCQSVILEAEVVPFNEGRREGDRAPGIEEFWWLGAAGVTAGEEGDQFGAARDRHLCLVFFDVLLLDGESFLDKRYEQRRAVLQDIIRVIPGFSRLVERSPIPLHLGRAPALAALTRAFEESNKRREEGLVLKAACSRYTNMGHPWVKLKKDYIPNLGDCIDLVILGAGWDIDRARDLRVDTSVYTTFYVGTLSNAEQVKARKQTPHFEIVFRASYGMSRDQLEVYNEAIRHGRWSSKPYDRDDPFKKRLIGLSWTFSMPKGMSPPSVLFEHPLCGEVMGAGFQRLPDSKMYELRWPRLQKIFEPRERSWGEALHAADLVAAAHRSLGYAPPNPLASPEHDSIRAAWRSSSIACLDIPDTPSPKCSPIPMKRVQSAPDLFEIHKISPPTPRLSSPRGYIISTPRREMVSTTRRGIISIPSRVLRTSRVLRHALDSEVEDHSWPRTPITSPVGGKRRKDPYENPEKRRRIDSMAHGRRRYPDTPFTSPILAHERVSRASSPLFDLASSNPPAKYHSLTGSSTFHSSPILRSLEVNSRIYQTTHREPSTYIRQRGRLKPLSLRSRFKLAIKMVFAST</sequence>
<dbReference type="GO" id="GO:0003677">
    <property type="term" value="F:DNA binding"/>
    <property type="evidence" value="ECO:0007669"/>
    <property type="project" value="InterPro"/>
</dbReference>
<keyword evidence="4" id="KW-0067">ATP-binding</keyword>
<protein>
    <recommendedName>
        <fullName evidence="6">ATP-dependent DNA ligase family profile domain-containing protein</fullName>
    </recommendedName>
</protein>
<comment type="caution">
    <text evidence="7">The sequence shown here is derived from an EMBL/GenBank/DDBJ whole genome shotgun (WGS) entry which is preliminary data.</text>
</comment>
<dbReference type="Gene3D" id="2.40.50.140">
    <property type="entry name" value="Nucleic acid-binding proteins"/>
    <property type="match status" value="1"/>
</dbReference>
<organism evidence="7 8">
    <name type="scientific">Naematelia encephala</name>
    <dbReference type="NCBI Taxonomy" id="71784"/>
    <lineage>
        <taxon>Eukaryota</taxon>
        <taxon>Fungi</taxon>
        <taxon>Dikarya</taxon>
        <taxon>Basidiomycota</taxon>
        <taxon>Agaricomycotina</taxon>
        <taxon>Tremellomycetes</taxon>
        <taxon>Tremellales</taxon>
        <taxon>Naemateliaceae</taxon>
        <taxon>Naematelia</taxon>
    </lineage>
</organism>
<dbReference type="InterPro" id="IPR016059">
    <property type="entry name" value="DNA_ligase_ATP-dep_CS"/>
</dbReference>
<dbReference type="InterPro" id="IPR012340">
    <property type="entry name" value="NA-bd_OB-fold"/>
</dbReference>
<dbReference type="Pfam" id="PF04675">
    <property type="entry name" value="DNA_ligase_A_N"/>
    <property type="match status" value="1"/>
</dbReference>
<accession>A0A1Y2BJA9</accession>
<feature type="domain" description="ATP-dependent DNA ligase family profile" evidence="6">
    <location>
        <begin position="418"/>
        <end position="563"/>
    </location>
</feature>
<dbReference type="GO" id="GO:0006310">
    <property type="term" value="P:DNA recombination"/>
    <property type="evidence" value="ECO:0007669"/>
    <property type="project" value="InterPro"/>
</dbReference>
<evidence type="ECO:0000256" key="1">
    <source>
        <dbReference type="ARBA" id="ARBA00007572"/>
    </source>
</evidence>
<evidence type="ECO:0000256" key="4">
    <source>
        <dbReference type="ARBA" id="ARBA00022840"/>
    </source>
</evidence>
<dbReference type="OrthoDB" id="2594834at2759"/>
<dbReference type="InParanoid" id="A0A1Y2BJA9"/>
<keyword evidence="2" id="KW-0436">Ligase</keyword>
<dbReference type="GO" id="GO:0005634">
    <property type="term" value="C:nucleus"/>
    <property type="evidence" value="ECO:0007669"/>
    <property type="project" value="TreeGrafter"/>
</dbReference>
<dbReference type="GO" id="GO:0005739">
    <property type="term" value="C:mitochondrion"/>
    <property type="evidence" value="ECO:0007669"/>
    <property type="project" value="TreeGrafter"/>
</dbReference>
<dbReference type="Pfam" id="PF01068">
    <property type="entry name" value="DNA_ligase_A_M"/>
    <property type="match status" value="1"/>
</dbReference>
<dbReference type="EMBL" id="MCFC01000002">
    <property type="protein sequence ID" value="ORY34864.1"/>
    <property type="molecule type" value="Genomic_DNA"/>
</dbReference>